<keyword evidence="3" id="KW-1185">Reference proteome</keyword>
<dbReference type="OrthoDB" id="2906425at2759"/>
<dbReference type="PANTHER" id="PTHR21310:SF54">
    <property type="entry name" value="AMINOGLYCOSIDE PHOSPHOTRANSFERASE DOMAIN-CONTAINING PROTEIN"/>
    <property type="match status" value="1"/>
</dbReference>
<dbReference type="SUPFAM" id="SSF56112">
    <property type="entry name" value="Protein kinase-like (PK-like)"/>
    <property type="match status" value="1"/>
</dbReference>
<organism evidence="2 3">
    <name type="scientific">Colletotrichum tanaceti</name>
    <dbReference type="NCBI Taxonomy" id="1306861"/>
    <lineage>
        <taxon>Eukaryota</taxon>
        <taxon>Fungi</taxon>
        <taxon>Dikarya</taxon>
        <taxon>Ascomycota</taxon>
        <taxon>Pezizomycotina</taxon>
        <taxon>Sordariomycetes</taxon>
        <taxon>Hypocreomycetidae</taxon>
        <taxon>Glomerellales</taxon>
        <taxon>Glomerellaceae</taxon>
        <taxon>Colletotrichum</taxon>
        <taxon>Colletotrichum destructivum species complex</taxon>
    </lineage>
</organism>
<evidence type="ECO:0000313" key="3">
    <source>
        <dbReference type="Proteomes" id="UP000310108"/>
    </source>
</evidence>
<reference evidence="2 3" key="1">
    <citation type="journal article" date="2019" name="PLoS ONE">
        <title>Comparative genome analysis indicates high evolutionary potential of pathogenicity genes in Colletotrichum tanaceti.</title>
        <authorList>
            <person name="Lelwala R.V."/>
            <person name="Korhonen P.K."/>
            <person name="Young N.D."/>
            <person name="Scott J.B."/>
            <person name="Ades P.A."/>
            <person name="Gasser R.B."/>
            <person name="Taylor P.W.J."/>
        </authorList>
    </citation>
    <scope>NUCLEOTIDE SEQUENCE [LARGE SCALE GENOMIC DNA]</scope>
    <source>
        <strain evidence="2">BRIP57314</strain>
    </source>
</reference>
<comment type="caution">
    <text evidence="2">The sequence shown here is derived from an EMBL/GenBank/DDBJ whole genome shotgun (WGS) entry which is preliminary data.</text>
</comment>
<evidence type="ECO:0000259" key="1">
    <source>
        <dbReference type="Pfam" id="PF01636"/>
    </source>
</evidence>
<proteinExistence type="predicted"/>
<dbReference type="EMBL" id="PJEX01000335">
    <property type="protein sequence ID" value="TKW51097.1"/>
    <property type="molecule type" value="Genomic_DNA"/>
</dbReference>
<name>A0A4U6XBJ1_9PEZI</name>
<feature type="domain" description="Aminoglycoside phosphotransferase" evidence="1">
    <location>
        <begin position="73"/>
        <end position="290"/>
    </location>
</feature>
<dbReference type="Gene3D" id="3.90.1200.10">
    <property type="match status" value="1"/>
</dbReference>
<sequence length="409" mass="45678">MGSRHIAPDQVLLSQIFPDQPQASTSIILQNWDKCVFKASFPDAPESCRPRVVRLEVIRQDDEATQFNVVSAMQKIAADALHDLVPATSEIGIASNGEGRRLRFCVTDFVDGVTLEEVWDQMDGGNQQSVVAALVEALRKLHSMRLSDDRVRDVLRQGMDEPDVEAFQEAVMGGPSTGFLRDGPALLRAVARRLELKKPFHTTTPIPGSDGGLVLRSHFDELGSVELQNTTVMEQWGREAVFCHNDLTPRNIILRPRSAAADGTRAPDYELAAIIDWELSGFYPASYELGLQDTYLSGANRLVSFYLLLKRQMADLVPVSAAQVALLRAMEVLSESRQRRLAEGSNIPAHIRERFMQRLQLRRHEDPYIGWVPKNQGAAPPEFSRADAQRLEDDIVAEMVARRQSKVAR</sequence>
<protein>
    <recommendedName>
        <fullName evidence="1">Aminoglycoside phosphotransferase domain-containing protein</fullName>
    </recommendedName>
</protein>
<dbReference type="InterPro" id="IPR051678">
    <property type="entry name" value="AGP_Transferase"/>
</dbReference>
<dbReference type="Pfam" id="PF01636">
    <property type="entry name" value="APH"/>
    <property type="match status" value="1"/>
</dbReference>
<dbReference type="PANTHER" id="PTHR21310">
    <property type="entry name" value="AMINOGLYCOSIDE PHOSPHOTRANSFERASE-RELATED-RELATED"/>
    <property type="match status" value="1"/>
</dbReference>
<accession>A0A4U6XBJ1</accession>
<dbReference type="InterPro" id="IPR011009">
    <property type="entry name" value="Kinase-like_dom_sf"/>
</dbReference>
<gene>
    <name evidence="2" type="ORF">CTA1_6145</name>
</gene>
<evidence type="ECO:0000313" key="2">
    <source>
        <dbReference type="EMBL" id="TKW51097.1"/>
    </source>
</evidence>
<dbReference type="Proteomes" id="UP000310108">
    <property type="component" value="Unassembled WGS sequence"/>
</dbReference>
<dbReference type="AlphaFoldDB" id="A0A4U6XBJ1"/>
<dbReference type="InterPro" id="IPR002575">
    <property type="entry name" value="Aminoglycoside_PTrfase"/>
</dbReference>